<feature type="region of interest" description="Disordered" evidence="1">
    <location>
        <begin position="20"/>
        <end position="60"/>
    </location>
</feature>
<dbReference type="EMBL" id="QMFB01000002">
    <property type="protein sequence ID" value="RAV22351.1"/>
    <property type="molecule type" value="Genomic_DNA"/>
</dbReference>
<evidence type="ECO:0000313" key="2">
    <source>
        <dbReference type="EMBL" id="RAV22351.1"/>
    </source>
</evidence>
<name>A0A329MQU4_9BACL</name>
<evidence type="ECO:0000313" key="3">
    <source>
        <dbReference type="Proteomes" id="UP000250369"/>
    </source>
</evidence>
<protein>
    <submittedName>
        <fullName evidence="2">Uncharacterized protein</fullName>
    </submittedName>
</protein>
<gene>
    <name evidence="2" type="ORF">DQG23_05240</name>
</gene>
<feature type="compositionally biased region" description="Basic and acidic residues" evidence="1">
    <location>
        <begin position="20"/>
        <end position="35"/>
    </location>
</feature>
<proteinExistence type="predicted"/>
<comment type="caution">
    <text evidence="2">The sequence shown here is derived from an EMBL/GenBank/DDBJ whole genome shotgun (WGS) entry which is preliminary data.</text>
</comment>
<dbReference type="AlphaFoldDB" id="A0A329MQU4"/>
<dbReference type="Proteomes" id="UP000250369">
    <property type="component" value="Unassembled WGS sequence"/>
</dbReference>
<accession>A0A329MQU4</accession>
<organism evidence="2 3">
    <name type="scientific">Paenibacillus contaminans</name>
    <dbReference type="NCBI Taxonomy" id="450362"/>
    <lineage>
        <taxon>Bacteria</taxon>
        <taxon>Bacillati</taxon>
        <taxon>Bacillota</taxon>
        <taxon>Bacilli</taxon>
        <taxon>Bacillales</taxon>
        <taxon>Paenibacillaceae</taxon>
        <taxon>Paenibacillus</taxon>
    </lineage>
</organism>
<reference evidence="2 3" key="1">
    <citation type="journal article" date="2009" name="Int. J. Syst. Evol. Microbiol.">
        <title>Paenibacillus contaminans sp. nov., isolated from a contaminated laboratory plate.</title>
        <authorList>
            <person name="Chou J.H."/>
            <person name="Lee J.H."/>
            <person name="Lin M.C."/>
            <person name="Chang P.S."/>
            <person name="Arun A.B."/>
            <person name="Young C.C."/>
            <person name="Chen W.M."/>
        </authorList>
    </citation>
    <scope>NUCLEOTIDE SEQUENCE [LARGE SCALE GENOMIC DNA]</scope>
    <source>
        <strain evidence="2 3">CKOBP-6</strain>
    </source>
</reference>
<evidence type="ECO:0000256" key="1">
    <source>
        <dbReference type="SAM" id="MobiDB-lite"/>
    </source>
</evidence>
<keyword evidence="3" id="KW-1185">Reference proteome</keyword>
<sequence length="60" mass="6922">MGKIELREWHFRKRREVKEVPVHHGRTDAARENMKPHVGIGKGKKAATDDGDAGRLPWQH</sequence>